<evidence type="ECO:0000313" key="2">
    <source>
        <dbReference type="EMBL" id="OGG72676.1"/>
    </source>
</evidence>
<feature type="domain" description="Glycosyltransferase subfamily 4-like N-terminal" evidence="1">
    <location>
        <begin position="35"/>
        <end position="175"/>
    </location>
</feature>
<accession>A0A1F6EGA3</accession>
<dbReference type="Pfam" id="PF13692">
    <property type="entry name" value="Glyco_trans_1_4"/>
    <property type="match status" value="1"/>
</dbReference>
<dbReference type="GO" id="GO:0016757">
    <property type="term" value="F:glycosyltransferase activity"/>
    <property type="evidence" value="ECO:0007669"/>
    <property type="project" value="TreeGrafter"/>
</dbReference>
<evidence type="ECO:0000313" key="3">
    <source>
        <dbReference type="Proteomes" id="UP000177306"/>
    </source>
</evidence>
<gene>
    <name evidence="2" type="ORF">A3A38_00370</name>
</gene>
<dbReference type="InterPro" id="IPR028098">
    <property type="entry name" value="Glyco_trans_4-like_N"/>
</dbReference>
<organism evidence="2 3">
    <name type="scientific">Candidatus Kaiserbacteria bacterium RIFCSPLOWO2_01_FULL_53_17</name>
    <dbReference type="NCBI Taxonomy" id="1798511"/>
    <lineage>
        <taxon>Bacteria</taxon>
        <taxon>Candidatus Kaiseribacteriota</taxon>
    </lineage>
</organism>
<dbReference type="Proteomes" id="UP000177306">
    <property type="component" value="Unassembled WGS sequence"/>
</dbReference>
<dbReference type="Pfam" id="PF13439">
    <property type="entry name" value="Glyco_transf_4"/>
    <property type="match status" value="1"/>
</dbReference>
<proteinExistence type="predicted"/>
<dbReference type="SUPFAM" id="SSF53756">
    <property type="entry name" value="UDP-Glycosyltransferase/glycogen phosphorylase"/>
    <property type="match status" value="1"/>
</dbReference>
<dbReference type="Gene3D" id="3.40.50.2000">
    <property type="entry name" value="Glycogen Phosphorylase B"/>
    <property type="match status" value="2"/>
</dbReference>
<name>A0A1F6EGA3_9BACT</name>
<dbReference type="PANTHER" id="PTHR45947">
    <property type="entry name" value="SULFOQUINOVOSYL TRANSFERASE SQD2"/>
    <property type="match status" value="1"/>
</dbReference>
<protein>
    <recommendedName>
        <fullName evidence="1">Glycosyltransferase subfamily 4-like N-terminal domain-containing protein</fullName>
    </recommendedName>
</protein>
<dbReference type="InterPro" id="IPR050194">
    <property type="entry name" value="Glycosyltransferase_grp1"/>
</dbReference>
<evidence type="ECO:0000259" key="1">
    <source>
        <dbReference type="Pfam" id="PF13439"/>
    </source>
</evidence>
<comment type="caution">
    <text evidence="2">The sequence shown here is derived from an EMBL/GenBank/DDBJ whole genome shotgun (WGS) entry which is preliminary data.</text>
</comment>
<dbReference type="AlphaFoldDB" id="A0A1F6EGA3"/>
<reference evidence="2 3" key="1">
    <citation type="journal article" date="2016" name="Nat. Commun.">
        <title>Thousands of microbial genomes shed light on interconnected biogeochemical processes in an aquifer system.</title>
        <authorList>
            <person name="Anantharaman K."/>
            <person name="Brown C.T."/>
            <person name="Hug L.A."/>
            <person name="Sharon I."/>
            <person name="Castelle C.J."/>
            <person name="Probst A.J."/>
            <person name="Thomas B.C."/>
            <person name="Singh A."/>
            <person name="Wilkins M.J."/>
            <person name="Karaoz U."/>
            <person name="Brodie E.L."/>
            <person name="Williams K.H."/>
            <person name="Hubbard S.S."/>
            <person name="Banfield J.F."/>
        </authorList>
    </citation>
    <scope>NUCLEOTIDE SEQUENCE [LARGE SCALE GENOMIC DNA]</scope>
</reference>
<dbReference type="CDD" id="cd03811">
    <property type="entry name" value="GT4_GT28_WabH-like"/>
    <property type="match status" value="1"/>
</dbReference>
<dbReference type="EMBL" id="MFLY01000036">
    <property type="protein sequence ID" value="OGG72676.1"/>
    <property type="molecule type" value="Genomic_DNA"/>
</dbReference>
<dbReference type="PANTHER" id="PTHR45947:SF3">
    <property type="entry name" value="SULFOQUINOVOSYL TRANSFERASE SQD2"/>
    <property type="match status" value="1"/>
</dbReference>
<sequence length="366" mass="40558">MRVLVLGSDRLLFNPQSEVAKRQIAYGLKFSELNIIVFSLRREKHSPRMLSPDVHVYPTASASRFLYGLDAFRIARRLAPPDVISVQDPFEAGLIGVFLARMLKIPLHVQVHTDFLGSEFASHGILNKLRVRIAGFVLGKARRIRVVSERIRKSLERYQLTAPITILPIFVDVERFKTAHAGDLVHEFVQFRKRLLVVSRLEPEKNVRLAIDSFANVAPDGACLIIVGDGSSRRALEKRAARLGVADYVFFVGAQDPLPYYALADLVLVPSKYEGYGMTIVEALAAGKPVLATDVGVAREAGAIVASPERFAGMLADWFEQGMRVGKLLHYPYQNFDEYVSAYTADILACGEEAARSAASTDVVRS</sequence>